<dbReference type="InterPro" id="IPR035439">
    <property type="entry name" value="UPF0145_dom_sf"/>
</dbReference>
<evidence type="ECO:0000313" key="3">
    <source>
        <dbReference type="EMBL" id="BEH01986.1"/>
    </source>
</evidence>
<evidence type="ECO:0000256" key="2">
    <source>
        <dbReference type="SAM" id="MobiDB-lite"/>
    </source>
</evidence>
<dbReference type="Proteomes" id="UP001431656">
    <property type="component" value="Chromosome"/>
</dbReference>
<name>A0AAN0K7X9_9ACTN</name>
<keyword evidence="4" id="KW-1185">Reference proteome</keyword>
<dbReference type="Gene3D" id="3.30.110.70">
    <property type="entry name" value="Hypothetical protein apc22750. Chain B"/>
    <property type="match status" value="1"/>
</dbReference>
<evidence type="ECO:0000256" key="1">
    <source>
        <dbReference type="ARBA" id="ARBA00010751"/>
    </source>
</evidence>
<dbReference type="KEGG" id="broo:brsh051_12670"/>
<proteinExistence type="inferred from homology"/>
<feature type="compositionally biased region" description="Low complexity" evidence="2">
    <location>
        <begin position="120"/>
        <end position="167"/>
    </location>
</feature>
<accession>A0AAN0K7X9</accession>
<organism evidence="3 4">
    <name type="scientific">Brooklawnia propionicigenes</name>
    <dbReference type="NCBI Taxonomy" id="3041175"/>
    <lineage>
        <taxon>Bacteria</taxon>
        <taxon>Bacillati</taxon>
        <taxon>Actinomycetota</taxon>
        <taxon>Actinomycetes</taxon>
        <taxon>Propionibacteriales</taxon>
        <taxon>Propionibacteriaceae</taxon>
        <taxon>Brooklawnia</taxon>
    </lineage>
</organism>
<dbReference type="AlphaFoldDB" id="A0AAN0K7X9"/>
<sequence>MLVVTISQIPGYRIEAVLGEVFGVGSQQQGRPNMGQAEMVYLAREQAVRMMVQQAQQRAANAVIGHSIDVFHSDRFGAGVTAIGTAVQVVPVGEGEQGATPQSIQDAKTPDEQLPPPVSGPMGQQPGQPQAYPSQQGYPSQSGPSYAQPGQPAQQGWGPQYPQGYGR</sequence>
<comment type="similarity">
    <text evidence="1">Belongs to the UPF0145 family.</text>
</comment>
<dbReference type="Pfam" id="PF01906">
    <property type="entry name" value="YbjQ_1"/>
    <property type="match status" value="1"/>
</dbReference>
<dbReference type="InterPro" id="IPR002765">
    <property type="entry name" value="UPF0145_YbjQ-like"/>
</dbReference>
<evidence type="ECO:0000313" key="4">
    <source>
        <dbReference type="Proteomes" id="UP001431656"/>
    </source>
</evidence>
<feature type="region of interest" description="Disordered" evidence="2">
    <location>
        <begin position="93"/>
        <end position="167"/>
    </location>
</feature>
<protein>
    <submittedName>
        <fullName evidence="3">Uncharacterized protein</fullName>
    </submittedName>
</protein>
<dbReference type="EMBL" id="AP028056">
    <property type="protein sequence ID" value="BEH01986.1"/>
    <property type="molecule type" value="Genomic_DNA"/>
</dbReference>
<dbReference type="RefSeq" id="WP_286268299.1">
    <property type="nucleotide sequence ID" value="NZ_AP028056.1"/>
</dbReference>
<gene>
    <name evidence="3" type="ORF">brsh051_12670</name>
</gene>
<dbReference type="SUPFAM" id="SSF117782">
    <property type="entry name" value="YbjQ-like"/>
    <property type="match status" value="1"/>
</dbReference>
<reference evidence="3" key="1">
    <citation type="journal article" date="2024" name="Int. J. Syst. Evol. Microbiol.">
        <title>Brooklawnia propionicigenes sp. nov., a facultatively anaerobic, propionate-producing bacterium isolated from a methanogenic reactor treating waste from cattle farms.</title>
        <authorList>
            <person name="Akita Y."/>
            <person name="Ueki A."/>
            <person name="Tonouchi A."/>
            <person name="Sugawara Y."/>
            <person name="Honma S."/>
            <person name="Kaku N."/>
            <person name="Ueki K."/>
        </authorList>
    </citation>
    <scope>NUCLEOTIDE SEQUENCE</scope>
    <source>
        <strain evidence="3">SH051</strain>
    </source>
</reference>